<keyword evidence="3" id="KW-0378">Hydrolase</keyword>
<dbReference type="InterPro" id="IPR043504">
    <property type="entry name" value="Peptidase_S1_PA_chymotrypsin"/>
</dbReference>
<dbReference type="PANTHER" id="PTHR43343:SF3">
    <property type="entry name" value="PROTEASE DO-LIKE 8, CHLOROPLASTIC"/>
    <property type="match status" value="1"/>
</dbReference>
<accession>A0A9X4AEQ1</accession>
<name>A0A9X4AEQ1_9BACI</name>
<keyword evidence="6" id="KW-0472">Membrane</keyword>
<feature type="compositionally biased region" description="Polar residues" evidence="5">
    <location>
        <begin position="27"/>
        <end position="39"/>
    </location>
</feature>
<dbReference type="Pfam" id="PF13180">
    <property type="entry name" value="PDZ_2"/>
    <property type="match status" value="1"/>
</dbReference>
<dbReference type="PRINTS" id="PR00834">
    <property type="entry name" value="PROTEASES2C"/>
</dbReference>
<evidence type="ECO:0000256" key="3">
    <source>
        <dbReference type="ARBA" id="ARBA00022801"/>
    </source>
</evidence>
<dbReference type="InterPro" id="IPR001478">
    <property type="entry name" value="PDZ"/>
</dbReference>
<keyword evidence="6" id="KW-0812">Transmembrane</keyword>
<dbReference type="InterPro" id="IPR001940">
    <property type="entry name" value="Peptidase_S1C"/>
</dbReference>
<protein>
    <submittedName>
        <fullName evidence="8">Trypsin-like peptidase domain-containing protein</fullName>
    </submittedName>
</protein>
<proteinExistence type="inferred from homology"/>
<reference evidence="8" key="1">
    <citation type="submission" date="2022-06" db="EMBL/GenBank/DDBJ databases">
        <title>Aquibacillus sp. a new bacterium isolated from soil saline samples.</title>
        <authorList>
            <person name="Galisteo C."/>
            <person name="De La Haba R."/>
            <person name="Sanchez-Porro C."/>
            <person name="Ventosa A."/>
        </authorList>
    </citation>
    <scope>NUCLEOTIDE SEQUENCE</scope>
    <source>
        <strain evidence="8">3ASR75-54</strain>
    </source>
</reference>
<evidence type="ECO:0000259" key="7">
    <source>
        <dbReference type="SMART" id="SM00228"/>
    </source>
</evidence>
<evidence type="ECO:0000256" key="2">
    <source>
        <dbReference type="ARBA" id="ARBA00022670"/>
    </source>
</evidence>
<keyword evidence="9" id="KW-1185">Reference proteome</keyword>
<keyword evidence="4" id="KW-0720">Serine protease</keyword>
<feature type="region of interest" description="Disordered" evidence="5">
    <location>
        <begin position="22"/>
        <end position="48"/>
    </location>
</feature>
<comment type="similarity">
    <text evidence="1">Belongs to the peptidase S1C family.</text>
</comment>
<sequence>MSFHDNHNNDDKQHDLHEFEDNRFEPSSKQTGIIQNDQMESNKEMRSKQKSSNKLAMFMSGITGGIVVAIIGVLLIFTGAIPTPQSETISTANSDVKSVTDTKTSDSNIIPTIAQENGNSGALTTTLEKVSDAVVGIANIQQAGLWSQSQEAGTGSGVIYKKENGKAYVVTNNHVVDGASEVEVILTNGDRVDAKVLGADQLSDLAVLEMDGSKVTQVATLGSSSNLAVGDPAIAIGNPLGTEFAGTVTKGIISGVERSVDIDLNKDGQPDWTTEVIQTDAAINPGNSGGALINSAGEVIGINSMKIAQESVEGIGFSIPIDTAKPIIDQLETTGEVARPFMGISAVALSTVPDQAKVETLNLPNDVTKGVVVAQVEQRSPADAAGLERYDVITKINDTDISSMIDVRQVLYSETKIGDQIDITYYRDGKKQTTTLTLSQQS</sequence>
<dbReference type="InterPro" id="IPR036034">
    <property type="entry name" value="PDZ_sf"/>
</dbReference>
<keyword evidence="2" id="KW-0645">Protease</keyword>
<evidence type="ECO:0000313" key="9">
    <source>
        <dbReference type="Proteomes" id="UP001145069"/>
    </source>
</evidence>
<feature type="domain" description="PDZ" evidence="7">
    <location>
        <begin position="340"/>
        <end position="429"/>
    </location>
</feature>
<dbReference type="GO" id="GO:0006508">
    <property type="term" value="P:proteolysis"/>
    <property type="evidence" value="ECO:0007669"/>
    <property type="project" value="UniProtKB-KW"/>
</dbReference>
<dbReference type="PANTHER" id="PTHR43343">
    <property type="entry name" value="PEPTIDASE S12"/>
    <property type="match status" value="1"/>
</dbReference>
<dbReference type="FunFam" id="2.40.10.10:FF:000001">
    <property type="entry name" value="Periplasmic serine protease DegS"/>
    <property type="match status" value="1"/>
</dbReference>
<dbReference type="SMART" id="SM00228">
    <property type="entry name" value="PDZ"/>
    <property type="match status" value="1"/>
</dbReference>
<comment type="caution">
    <text evidence="8">The sequence shown here is derived from an EMBL/GenBank/DDBJ whole genome shotgun (WGS) entry which is preliminary data.</text>
</comment>
<gene>
    <name evidence="8" type="ORF">NC799_08985</name>
</gene>
<evidence type="ECO:0000313" key="8">
    <source>
        <dbReference type="EMBL" id="MDC3417056.1"/>
    </source>
</evidence>
<dbReference type="Gene3D" id="2.40.10.10">
    <property type="entry name" value="Trypsin-like serine proteases"/>
    <property type="match status" value="2"/>
</dbReference>
<dbReference type="InterPro" id="IPR009003">
    <property type="entry name" value="Peptidase_S1_PA"/>
</dbReference>
<evidence type="ECO:0000256" key="1">
    <source>
        <dbReference type="ARBA" id="ARBA00010541"/>
    </source>
</evidence>
<dbReference type="InterPro" id="IPR051201">
    <property type="entry name" value="Chloro_Bact_Ser_Proteases"/>
</dbReference>
<evidence type="ECO:0000256" key="4">
    <source>
        <dbReference type="ARBA" id="ARBA00022825"/>
    </source>
</evidence>
<dbReference type="CDD" id="cd06781">
    <property type="entry name" value="cpPDZ_BsHtra-like"/>
    <property type="match status" value="1"/>
</dbReference>
<keyword evidence="6" id="KW-1133">Transmembrane helix</keyword>
<dbReference type="SUPFAM" id="SSF50156">
    <property type="entry name" value="PDZ domain-like"/>
    <property type="match status" value="1"/>
</dbReference>
<dbReference type="SUPFAM" id="SSF50494">
    <property type="entry name" value="Trypsin-like serine proteases"/>
    <property type="match status" value="1"/>
</dbReference>
<organism evidence="8 9">
    <name type="scientific">Aquibacillus salsiterrae</name>
    <dbReference type="NCBI Taxonomy" id="2950439"/>
    <lineage>
        <taxon>Bacteria</taxon>
        <taxon>Bacillati</taxon>
        <taxon>Bacillota</taxon>
        <taxon>Bacilli</taxon>
        <taxon>Bacillales</taxon>
        <taxon>Bacillaceae</taxon>
        <taxon>Aquibacillus</taxon>
    </lineage>
</organism>
<dbReference type="AlphaFoldDB" id="A0A9X4AEQ1"/>
<dbReference type="RefSeq" id="WP_272446118.1">
    <property type="nucleotide sequence ID" value="NZ_JAMQKC010000006.1"/>
</dbReference>
<feature type="transmembrane region" description="Helical" evidence="6">
    <location>
        <begin position="55"/>
        <end position="81"/>
    </location>
</feature>
<evidence type="ECO:0000256" key="5">
    <source>
        <dbReference type="SAM" id="MobiDB-lite"/>
    </source>
</evidence>
<dbReference type="GO" id="GO:0004252">
    <property type="term" value="F:serine-type endopeptidase activity"/>
    <property type="evidence" value="ECO:0007669"/>
    <property type="project" value="InterPro"/>
</dbReference>
<evidence type="ECO:0000256" key="6">
    <source>
        <dbReference type="SAM" id="Phobius"/>
    </source>
</evidence>
<dbReference type="Proteomes" id="UP001145069">
    <property type="component" value="Unassembled WGS sequence"/>
</dbReference>
<dbReference type="Pfam" id="PF13365">
    <property type="entry name" value="Trypsin_2"/>
    <property type="match status" value="1"/>
</dbReference>
<dbReference type="EMBL" id="JAMQKC010000006">
    <property type="protein sequence ID" value="MDC3417056.1"/>
    <property type="molecule type" value="Genomic_DNA"/>
</dbReference>
<dbReference type="Gene3D" id="2.30.42.10">
    <property type="match status" value="1"/>
</dbReference>